<dbReference type="Proteomes" id="UP000001880">
    <property type="component" value="Chromosome"/>
</dbReference>
<dbReference type="Pfam" id="PF13224">
    <property type="entry name" value="DUF4032"/>
    <property type="match status" value="1"/>
</dbReference>
<evidence type="ECO:0000259" key="1">
    <source>
        <dbReference type="Pfam" id="PF13224"/>
    </source>
</evidence>
<feature type="domain" description="DUF4032" evidence="1">
    <location>
        <begin position="236"/>
        <end position="396"/>
    </location>
</feature>
<dbReference type="AlphaFoldDB" id="D0LK23"/>
<dbReference type="eggNOG" id="COG0515">
    <property type="taxonomic scope" value="Bacteria"/>
</dbReference>
<evidence type="ECO:0000313" key="2">
    <source>
        <dbReference type="EMBL" id="ACY13057.1"/>
    </source>
</evidence>
<accession>D0LK23</accession>
<dbReference type="InterPro" id="IPR025111">
    <property type="entry name" value="DUF4032"/>
</dbReference>
<name>D0LK23_HALO1</name>
<dbReference type="Pfam" id="PF06293">
    <property type="entry name" value="Kdo"/>
    <property type="match status" value="1"/>
</dbReference>
<dbReference type="SUPFAM" id="SSF56112">
    <property type="entry name" value="Protein kinase-like (PK-like)"/>
    <property type="match status" value="1"/>
</dbReference>
<dbReference type="STRING" id="502025.Hoch_0416"/>
<keyword evidence="3" id="KW-1185">Reference proteome</keyword>
<dbReference type="InterPro" id="IPR011009">
    <property type="entry name" value="Kinase-like_dom_sf"/>
</dbReference>
<dbReference type="HOGENOM" id="CLU_035793_0_0_7"/>
<evidence type="ECO:0000313" key="3">
    <source>
        <dbReference type="Proteomes" id="UP000001880"/>
    </source>
</evidence>
<dbReference type="KEGG" id="hoh:Hoch_0416"/>
<sequence>MSDTSAYTLTVRPGHPDFSELPWQHALATWDVAALVPRPAGRSEHAVRYLCFGDAVYVIKELPTRTAHREYELLRALEDEGLLVAPPVGLVEGRCGDPEAEHSAALITRYLPFTYSYRELIAQAGLATVRAGLPDAFAGLLVELHSAGCFWGDCSLSNVLLRRDADGIDTVMVDAETAFLCERLSDRQRAADLVILVENVNAAMIELAAARGDAALDATLDTALGLGGEIVARYGQLWSELFGAEIIAPGEEHKIAARIERVHALGFDVRELDIETADDGVTRTLRLRPGRRHFHAQRLEQLTGVEVAERQARQLLSDLAYYRSLRHSSASANEALAALEWRAFAFEPMLERIRAIPGVVDPVQGYCELLVHRYLCSEARGDDVGTDAAFEDWQRCLVPRAA</sequence>
<organism evidence="2 3">
    <name type="scientific">Haliangium ochraceum (strain DSM 14365 / JCM 11303 / SMP-2)</name>
    <dbReference type="NCBI Taxonomy" id="502025"/>
    <lineage>
        <taxon>Bacteria</taxon>
        <taxon>Pseudomonadati</taxon>
        <taxon>Myxococcota</taxon>
        <taxon>Polyangia</taxon>
        <taxon>Haliangiales</taxon>
        <taxon>Kofleriaceae</taxon>
        <taxon>Haliangium</taxon>
    </lineage>
</organism>
<reference evidence="2 3" key="1">
    <citation type="journal article" date="2010" name="Stand. Genomic Sci.">
        <title>Complete genome sequence of Haliangium ochraceum type strain (SMP-2).</title>
        <authorList>
            <consortium name="US DOE Joint Genome Institute (JGI-PGF)"/>
            <person name="Ivanova N."/>
            <person name="Daum C."/>
            <person name="Lang E."/>
            <person name="Abt B."/>
            <person name="Kopitz M."/>
            <person name="Saunders E."/>
            <person name="Lapidus A."/>
            <person name="Lucas S."/>
            <person name="Glavina Del Rio T."/>
            <person name="Nolan M."/>
            <person name="Tice H."/>
            <person name="Copeland A."/>
            <person name="Cheng J.F."/>
            <person name="Chen F."/>
            <person name="Bruce D."/>
            <person name="Goodwin L."/>
            <person name="Pitluck S."/>
            <person name="Mavromatis K."/>
            <person name="Pati A."/>
            <person name="Mikhailova N."/>
            <person name="Chen A."/>
            <person name="Palaniappan K."/>
            <person name="Land M."/>
            <person name="Hauser L."/>
            <person name="Chang Y.J."/>
            <person name="Jeffries C.D."/>
            <person name="Detter J.C."/>
            <person name="Brettin T."/>
            <person name="Rohde M."/>
            <person name="Goker M."/>
            <person name="Bristow J."/>
            <person name="Markowitz V."/>
            <person name="Eisen J.A."/>
            <person name="Hugenholtz P."/>
            <person name="Kyrpides N.C."/>
            <person name="Klenk H.P."/>
        </authorList>
    </citation>
    <scope>NUCLEOTIDE SEQUENCE [LARGE SCALE GENOMIC DNA]</scope>
    <source>
        <strain evidence="3">DSM 14365 / CIP 107738 / JCM 11303 / AJ 13395 / SMP-2</strain>
    </source>
</reference>
<protein>
    <recommendedName>
        <fullName evidence="1">DUF4032 domain-containing protein</fullName>
    </recommendedName>
</protein>
<proteinExistence type="predicted"/>
<dbReference type="EMBL" id="CP001804">
    <property type="protein sequence ID" value="ACY13057.1"/>
    <property type="molecule type" value="Genomic_DNA"/>
</dbReference>
<gene>
    <name evidence="2" type="ordered locus">Hoch_0416</name>
</gene>